<protein>
    <recommendedName>
        <fullName evidence="3">Reverse transcriptase domain-containing protein</fullName>
    </recommendedName>
</protein>
<dbReference type="Proteomes" id="UP001159363">
    <property type="component" value="Chromosome X"/>
</dbReference>
<organism evidence="1 2">
    <name type="scientific">Dryococelus australis</name>
    <dbReference type="NCBI Taxonomy" id="614101"/>
    <lineage>
        <taxon>Eukaryota</taxon>
        <taxon>Metazoa</taxon>
        <taxon>Ecdysozoa</taxon>
        <taxon>Arthropoda</taxon>
        <taxon>Hexapoda</taxon>
        <taxon>Insecta</taxon>
        <taxon>Pterygota</taxon>
        <taxon>Neoptera</taxon>
        <taxon>Polyneoptera</taxon>
        <taxon>Phasmatodea</taxon>
        <taxon>Verophasmatodea</taxon>
        <taxon>Anareolatae</taxon>
        <taxon>Phasmatidae</taxon>
        <taxon>Eurycanthinae</taxon>
        <taxon>Dryococelus</taxon>
    </lineage>
</organism>
<evidence type="ECO:0008006" key="3">
    <source>
        <dbReference type="Google" id="ProtNLM"/>
    </source>
</evidence>
<keyword evidence="2" id="KW-1185">Reference proteome</keyword>
<reference evidence="1 2" key="1">
    <citation type="submission" date="2023-02" db="EMBL/GenBank/DDBJ databases">
        <title>LHISI_Scaffold_Assembly.</title>
        <authorList>
            <person name="Stuart O.P."/>
            <person name="Cleave R."/>
            <person name="Magrath M.J.L."/>
            <person name="Mikheyev A.S."/>
        </authorList>
    </citation>
    <scope>NUCLEOTIDE SEQUENCE [LARGE SCALE GENOMIC DNA]</scope>
    <source>
        <strain evidence="1">Daus_M_001</strain>
        <tissue evidence="1">Leg muscle</tissue>
    </source>
</reference>
<sequence>MEENEERNIKRAAVKYMRNNTWEDVEEALKRMKNEKSFGAVECRIVECSRVSGTAVAEKIPEDWKKGLTVSFFKKEDKIKCSNYKRVTVLGSAQSQLLFTVVMDEIIREVAGKTGEGRMTTMLFAGDIMMWGNSHRQNLRIRVPILT</sequence>
<evidence type="ECO:0000313" key="2">
    <source>
        <dbReference type="Proteomes" id="UP001159363"/>
    </source>
</evidence>
<gene>
    <name evidence="1" type="ORF">PR048_012674</name>
</gene>
<name>A0ABQ9HRG9_9NEOP</name>
<accession>A0ABQ9HRG9</accession>
<proteinExistence type="predicted"/>
<comment type="caution">
    <text evidence="1">The sequence shown here is derived from an EMBL/GenBank/DDBJ whole genome shotgun (WGS) entry which is preliminary data.</text>
</comment>
<evidence type="ECO:0000313" key="1">
    <source>
        <dbReference type="EMBL" id="KAJ8886463.1"/>
    </source>
</evidence>
<dbReference type="EMBL" id="JARBHB010000004">
    <property type="protein sequence ID" value="KAJ8886463.1"/>
    <property type="molecule type" value="Genomic_DNA"/>
</dbReference>